<keyword evidence="3" id="KW-1185">Reference proteome</keyword>
<keyword evidence="1" id="KW-1133">Transmembrane helix</keyword>
<feature type="transmembrane region" description="Helical" evidence="1">
    <location>
        <begin position="38"/>
        <end position="61"/>
    </location>
</feature>
<organism evidence="2 3">
    <name type="scientific">Trichoderma ghanense</name>
    <dbReference type="NCBI Taxonomy" id="65468"/>
    <lineage>
        <taxon>Eukaryota</taxon>
        <taxon>Fungi</taxon>
        <taxon>Dikarya</taxon>
        <taxon>Ascomycota</taxon>
        <taxon>Pezizomycotina</taxon>
        <taxon>Sordariomycetes</taxon>
        <taxon>Hypocreomycetidae</taxon>
        <taxon>Hypocreales</taxon>
        <taxon>Hypocreaceae</taxon>
        <taxon>Trichoderma</taxon>
    </lineage>
</organism>
<gene>
    <name evidence="2" type="ORF">CCMA1212_004539</name>
</gene>
<protein>
    <submittedName>
        <fullName evidence="2">Uncharacterized protein</fullName>
    </submittedName>
</protein>
<dbReference type="GeneID" id="300576287"/>
<comment type="caution">
    <text evidence="2">The sequence shown here is derived from an EMBL/GenBank/DDBJ whole genome shotgun (WGS) entry which is preliminary data.</text>
</comment>
<reference evidence="2 3" key="1">
    <citation type="submission" date="2018-01" db="EMBL/GenBank/DDBJ databases">
        <title>Genome characterization of the sugarcane-associated fungus Trichoderma ghanense CCMA-1212 and their application in lignocelulose bioconversion.</title>
        <authorList>
            <person name="Steindorff A.S."/>
            <person name="Mendes T.D."/>
            <person name="Vilela E.S.D."/>
            <person name="Rodrigues D.S."/>
            <person name="Formighieri E.F."/>
            <person name="Melo I.S."/>
            <person name="Favaro L.C.L."/>
        </authorList>
    </citation>
    <scope>NUCLEOTIDE SEQUENCE [LARGE SCALE GENOMIC DNA]</scope>
    <source>
        <strain evidence="2 3">CCMA-1212</strain>
    </source>
</reference>
<evidence type="ECO:0000256" key="1">
    <source>
        <dbReference type="SAM" id="Phobius"/>
    </source>
</evidence>
<keyword evidence="1" id="KW-0812">Transmembrane</keyword>
<evidence type="ECO:0000313" key="2">
    <source>
        <dbReference type="EMBL" id="TFB03547.1"/>
    </source>
</evidence>
<dbReference type="EMBL" id="PPTA01000005">
    <property type="protein sequence ID" value="TFB03547.1"/>
    <property type="molecule type" value="Genomic_DNA"/>
</dbReference>
<evidence type="ECO:0000313" key="3">
    <source>
        <dbReference type="Proteomes" id="UP001642720"/>
    </source>
</evidence>
<proteinExistence type="predicted"/>
<name>A0ABY2H5H3_9HYPO</name>
<keyword evidence="1" id="KW-0472">Membrane</keyword>
<dbReference type="RefSeq" id="XP_073559748.1">
    <property type="nucleotide sequence ID" value="XM_073701837.1"/>
</dbReference>
<sequence length="121" mass="13309">MNTEPESFTTLIASPWPLDFVAAPVFENSSCSYLCPSIVAIVGLLRISYTYGVCMSGCLLLRQRKARVSRFLGHASQMLVRPGARSDTCSSCSCSRDARSKAPSKTNFHILRSVVRRLASF</sequence>
<dbReference type="Proteomes" id="UP001642720">
    <property type="component" value="Unassembled WGS sequence"/>
</dbReference>
<accession>A0ABY2H5H3</accession>